<dbReference type="InterPro" id="IPR002645">
    <property type="entry name" value="STAS_dom"/>
</dbReference>
<reference evidence="3" key="2">
    <citation type="submission" date="2023-01" db="EMBL/GenBank/DDBJ databases">
        <authorList>
            <person name="Sun Q."/>
            <person name="Evtushenko L."/>
        </authorList>
    </citation>
    <scope>NUCLEOTIDE SEQUENCE</scope>
    <source>
        <strain evidence="3">VKM Ac-1069</strain>
    </source>
</reference>
<comment type="caution">
    <text evidence="3">The sequence shown here is derived from an EMBL/GenBank/DDBJ whole genome shotgun (WGS) entry which is preliminary data.</text>
</comment>
<feature type="region of interest" description="Disordered" evidence="1">
    <location>
        <begin position="1"/>
        <end position="22"/>
    </location>
</feature>
<sequence length="142" mass="14840">MDPVGPDGPTRARTGVEGAEPMTSALPVQLSVEVPGSGTVLVRVAGDLDAGNGTRLLRLLDDLLRDSSALVGGPAGNRRRLVVDLRDVRSFECRGLDVLRHARHRAATVGVDLVVDGVEDRRPVLPGRVLALLDSVAPALAG</sequence>
<dbReference type="AlphaFoldDB" id="A0A9W6NVK8"/>
<evidence type="ECO:0000313" key="3">
    <source>
        <dbReference type="EMBL" id="GLL10708.1"/>
    </source>
</evidence>
<dbReference type="Proteomes" id="UP001143463">
    <property type="component" value="Unassembled WGS sequence"/>
</dbReference>
<feature type="domain" description="STAS" evidence="2">
    <location>
        <begin position="38"/>
        <end position="134"/>
    </location>
</feature>
<evidence type="ECO:0000256" key="1">
    <source>
        <dbReference type="SAM" id="MobiDB-lite"/>
    </source>
</evidence>
<dbReference type="EMBL" id="BSFQ01000005">
    <property type="protein sequence ID" value="GLL10708.1"/>
    <property type="molecule type" value="Genomic_DNA"/>
</dbReference>
<name>A0A9W6NVK8_9PSEU</name>
<evidence type="ECO:0000313" key="4">
    <source>
        <dbReference type="Proteomes" id="UP001143463"/>
    </source>
</evidence>
<evidence type="ECO:0000259" key="2">
    <source>
        <dbReference type="PROSITE" id="PS50801"/>
    </source>
</evidence>
<dbReference type="Pfam" id="PF01740">
    <property type="entry name" value="STAS"/>
    <property type="match status" value="1"/>
</dbReference>
<dbReference type="SUPFAM" id="SSF52091">
    <property type="entry name" value="SpoIIaa-like"/>
    <property type="match status" value="1"/>
</dbReference>
<accession>A0A9W6NVK8</accession>
<reference evidence="3" key="1">
    <citation type="journal article" date="2014" name="Int. J. Syst. Evol. Microbiol.">
        <title>Complete genome sequence of Corynebacterium casei LMG S-19264T (=DSM 44701T), isolated from a smear-ripened cheese.</title>
        <authorList>
            <consortium name="US DOE Joint Genome Institute (JGI-PGF)"/>
            <person name="Walter F."/>
            <person name="Albersmeier A."/>
            <person name="Kalinowski J."/>
            <person name="Ruckert C."/>
        </authorList>
    </citation>
    <scope>NUCLEOTIDE SEQUENCE</scope>
    <source>
        <strain evidence="3">VKM Ac-1069</strain>
    </source>
</reference>
<dbReference type="InterPro" id="IPR036513">
    <property type="entry name" value="STAS_dom_sf"/>
</dbReference>
<dbReference type="PROSITE" id="PS50801">
    <property type="entry name" value="STAS"/>
    <property type="match status" value="1"/>
</dbReference>
<gene>
    <name evidence="3" type="ORF">GCM10017577_18480</name>
</gene>
<dbReference type="Gene3D" id="3.30.750.24">
    <property type="entry name" value="STAS domain"/>
    <property type="match status" value="1"/>
</dbReference>
<organism evidence="3 4">
    <name type="scientific">Pseudonocardia halophobica</name>
    <dbReference type="NCBI Taxonomy" id="29401"/>
    <lineage>
        <taxon>Bacteria</taxon>
        <taxon>Bacillati</taxon>
        <taxon>Actinomycetota</taxon>
        <taxon>Actinomycetes</taxon>
        <taxon>Pseudonocardiales</taxon>
        <taxon>Pseudonocardiaceae</taxon>
        <taxon>Pseudonocardia</taxon>
    </lineage>
</organism>
<protein>
    <recommendedName>
        <fullName evidence="2">STAS domain-containing protein</fullName>
    </recommendedName>
</protein>
<proteinExistence type="predicted"/>
<keyword evidence="4" id="KW-1185">Reference proteome</keyword>